<accession>A0A553NTF0</accession>
<dbReference type="SUPFAM" id="SSF56672">
    <property type="entry name" value="DNA/RNA polymerases"/>
    <property type="match status" value="1"/>
</dbReference>
<organism evidence="1 2">
    <name type="scientific">Tigriopus californicus</name>
    <name type="common">Marine copepod</name>
    <dbReference type="NCBI Taxonomy" id="6832"/>
    <lineage>
        <taxon>Eukaryota</taxon>
        <taxon>Metazoa</taxon>
        <taxon>Ecdysozoa</taxon>
        <taxon>Arthropoda</taxon>
        <taxon>Crustacea</taxon>
        <taxon>Multicrustacea</taxon>
        <taxon>Hexanauplia</taxon>
        <taxon>Copepoda</taxon>
        <taxon>Harpacticoida</taxon>
        <taxon>Harpacticidae</taxon>
        <taxon>Tigriopus</taxon>
    </lineage>
</organism>
<dbReference type="InterPro" id="IPR043502">
    <property type="entry name" value="DNA/RNA_pol_sf"/>
</dbReference>
<comment type="caution">
    <text evidence="1">The sequence shown here is derived from an EMBL/GenBank/DDBJ whole genome shotgun (WGS) entry which is preliminary data.</text>
</comment>
<evidence type="ECO:0000313" key="2">
    <source>
        <dbReference type="Proteomes" id="UP000318571"/>
    </source>
</evidence>
<feature type="non-terminal residue" evidence="1">
    <location>
        <position position="303"/>
    </location>
</feature>
<dbReference type="GO" id="GO:0071897">
    <property type="term" value="P:DNA biosynthetic process"/>
    <property type="evidence" value="ECO:0007669"/>
    <property type="project" value="UniProtKB-ARBA"/>
</dbReference>
<reference evidence="1 2" key="1">
    <citation type="journal article" date="2018" name="Nat. Ecol. Evol.">
        <title>Genomic signatures of mitonuclear coevolution across populations of Tigriopus californicus.</title>
        <authorList>
            <person name="Barreto F.S."/>
            <person name="Watson E.T."/>
            <person name="Lima T.G."/>
            <person name="Willett C.S."/>
            <person name="Edmands S."/>
            <person name="Li W."/>
            <person name="Burton R.S."/>
        </authorList>
    </citation>
    <scope>NUCLEOTIDE SEQUENCE [LARGE SCALE GENOMIC DNA]</scope>
    <source>
        <strain evidence="1 2">San Diego</strain>
    </source>
</reference>
<dbReference type="Gene3D" id="3.10.10.10">
    <property type="entry name" value="HIV Type 1 Reverse Transcriptase, subunit A, domain 1"/>
    <property type="match status" value="1"/>
</dbReference>
<dbReference type="PANTHER" id="PTHR37984:SF5">
    <property type="entry name" value="PROTEIN NYNRIN-LIKE"/>
    <property type="match status" value="1"/>
</dbReference>
<dbReference type="InterPro" id="IPR050951">
    <property type="entry name" value="Retrovirus_Pol_polyprotein"/>
</dbReference>
<dbReference type="Proteomes" id="UP000318571">
    <property type="component" value="Chromosome 1"/>
</dbReference>
<dbReference type="PANTHER" id="PTHR37984">
    <property type="entry name" value="PROTEIN CBG26694"/>
    <property type="match status" value="1"/>
</dbReference>
<gene>
    <name evidence="1" type="ORF">TCAL_13678</name>
</gene>
<dbReference type="EMBL" id="VCGU01000010">
    <property type="protein sequence ID" value="TRY68700.1"/>
    <property type="molecule type" value="Genomic_DNA"/>
</dbReference>
<evidence type="ECO:0000313" key="1">
    <source>
        <dbReference type="EMBL" id="TRY68700.1"/>
    </source>
</evidence>
<keyword evidence="2" id="KW-1185">Reference proteome</keyword>
<protein>
    <submittedName>
        <fullName evidence="1">Uncharacterized protein</fullName>
    </submittedName>
</protein>
<proteinExistence type="predicted"/>
<dbReference type="AlphaFoldDB" id="A0A553NTF0"/>
<name>A0A553NTF0_TIGCA</name>
<sequence>MMSEAVFVITDEFNGTLINRRLCSLFGLVPSSFEAALRSVNPWQASQINATLGTDVTPKLLEKYSQVFDVEGSELRPMNGPPAKITLKENVVPFRIRTPRPIPIPLREKTKALLKNMQMRNIIEPVTEATDWVHPMSIQTKPNGELRLTGFHEETEQDPLWAWLSNEASKDPIYRELLEKVSVSEVAPKNISAYQKLWPYLSIYNGLVLFHQRAMIPSNCRKEILALLHAPHQGNERVVSIESGRQGKSPRHDIQIMGHTRGNYRTHSWTCLSYQIPVWKSPDLQQKIPAPHKKCIKDRDNCD</sequence>